<name>A0ABC8R9N6_9AQUA</name>
<reference evidence="2 3" key="1">
    <citation type="submission" date="2024-02" db="EMBL/GenBank/DDBJ databases">
        <authorList>
            <person name="Vignale AGUSTIN F."/>
            <person name="Sosa J E."/>
            <person name="Modenutti C."/>
        </authorList>
    </citation>
    <scope>NUCLEOTIDE SEQUENCE [LARGE SCALE GENOMIC DNA]</scope>
</reference>
<dbReference type="GO" id="GO:0016853">
    <property type="term" value="F:isomerase activity"/>
    <property type="evidence" value="ECO:0007669"/>
    <property type="project" value="UniProtKB-KW"/>
</dbReference>
<keyword evidence="1" id="KW-0413">Isomerase</keyword>
<dbReference type="AlphaFoldDB" id="A0ABC8R9N6"/>
<dbReference type="EMBL" id="CAUOFW020001162">
    <property type="protein sequence ID" value="CAK9141680.1"/>
    <property type="molecule type" value="Genomic_DNA"/>
</dbReference>
<evidence type="ECO:0000313" key="3">
    <source>
        <dbReference type="Proteomes" id="UP001642360"/>
    </source>
</evidence>
<dbReference type="Proteomes" id="UP001642360">
    <property type="component" value="Unassembled WGS sequence"/>
</dbReference>
<comment type="caution">
    <text evidence="2">The sequence shown here is derived from an EMBL/GenBank/DDBJ whole genome shotgun (WGS) entry which is preliminary data.</text>
</comment>
<dbReference type="SUPFAM" id="SSF48239">
    <property type="entry name" value="Terpenoid cyclases/Protein prenyltransferases"/>
    <property type="match status" value="1"/>
</dbReference>
<dbReference type="PANTHER" id="PTHR11764">
    <property type="entry name" value="TERPENE CYCLASE/MUTASE FAMILY MEMBER"/>
    <property type="match status" value="1"/>
</dbReference>
<dbReference type="InterPro" id="IPR018333">
    <property type="entry name" value="Squalene_cyclase"/>
</dbReference>
<evidence type="ECO:0000313" key="2">
    <source>
        <dbReference type="EMBL" id="CAK9141680.1"/>
    </source>
</evidence>
<protein>
    <recommendedName>
        <fullName evidence="4">Beta-amyrin synthase</fullName>
    </recommendedName>
</protein>
<keyword evidence="3" id="KW-1185">Reference proteome</keyword>
<dbReference type="PANTHER" id="PTHR11764:SF58">
    <property type="entry name" value="BETA-AMYRIN SYNTHASE-RELATED"/>
    <property type="match status" value="1"/>
</dbReference>
<evidence type="ECO:0000256" key="1">
    <source>
        <dbReference type="ARBA" id="ARBA00023235"/>
    </source>
</evidence>
<dbReference type="InterPro" id="IPR008930">
    <property type="entry name" value="Terpenoid_cyclase/PrenylTrfase"/>
</dbReference>
<organism evidence="2 3">
    <name type="scientific">Ilex paraguariensis</name>
    <name type="common">yerba mate</name>
    <dbReference type="NCBI Taxonomy" id="185542"/>
    <lineage>
        <taxon>Eukaryota</taxon>
        <taxon>Viridiplantae</taxon>
        <taxon>Streptophyta</taxon>
        <taxon>Embryophyta</taxon>
        <taxon>Tracheophyta</taxon>
        <taxon>Spermatophyta</taxon>
        <taxon>Magnoliopsida</taxon>
        <taxon>eudicotyledons</taxon>
        <taxon>Gunneridae</taxon>
        <taxon>Pentapetalae</taxon>
        <taxon>asterids</taxon>
        <taxon>campanulids</taxon>
        <taxon>Aquifoliales</taxon>
        <taxon>Aquifoliaceae</taxon>
        <taxon>Ilex</taxon>
    </lineage>
</organism>
<sequence>MWKLKVAEGHGPWLFSTNNFLGRQIWEYDPDLGTPTERAQVEKAREEYRKNRFRIRPSSDILVRMQLIKENQIDLTIPPVEIGETEEVTHEIVTTSLTKAVRLLSAIQAHDGHWPSENSGPLIYTTPMVSSLYIRVRVCLFCG</sequence>
<accession>A0ABC8R9N6</accession>
<evidence type="ECO:0008006" key="4">
    <source>
        <dbReference type="Google" id="ProtNLM"/>
    </source>
</evidence>
<proteinExistence type="predicted"/>
<gene>
    <name evidence="2" type="ORF">ILEXP_LOCUS9273</name>
</gene>